<dbReference type="Proteomes" id="UP000219271">
    <property type="component" value="Unassembled WGS sequence"/>
</dbReference>
<proteinExistence type="inferred from homology"/>
<dbReference type="EC" id="4.2.1.33" evidence="10"/>
<sequence>MEAFNNITGTLAPLPAANIDTDVIMPKQFLKGIDRQGLDRGVFFDLRFLADGSPNPDFILNQRGWEHATFLLVGANFGCGSSREHAVWGLNQLGIRAIIGTSFAGIFDDNCQRNGVLTLTLSDEDYQRLSAVANDPTNNRITVSLEQQAILFDNQRIAFSVSALKREMLLGGGSAVDWTLQYASDISQFETQHFAQRPWLKRANTAKDEQHE</sequence>
<evidence type="ECO:0000256" key="3">
    <source>
        <dbReference type="ARBA" id="ARBA00004729"/>
    </source>
</evidence>
<reference evidence="13" key="1">
    <citation type="submission" date="2017-09" db="EMBL/GenBank/DDBJ databases">
        <authorList>
            <person name="Varghese N."/>
            <person name="Submissions S."/>
        </authorList>
    </citation>
    <scope>NUCLEOTIDE SEQUENCE [LARGE SCALE GENOMIC DNA]</scope>
    <source>
        <strain evidence="13">JKS000234</strain>
    </source>
</reference>
<dbReference type="RefSeq" id="WP_097097914.1">
    <property type="nucleotide sequence ID" value="NZ_OCMY01000002.1"/>
</dbReference>
<keyword evidence="7 10" id="KW-0028">Amino-acid biosynthesis</keyword>
<dbReference type="InterPro" id="IPR000573">
    <property type="entry name" value="AconitaseA/IPMdHydase_ssu_swvl"/>
</dbReference>
<dbReference type="InterPro" id="IPR050075">
    <property type="entry name" value="LeuD"/>
</dbReference>
<feature type="domain" description="Aconitase A/isopropylmalate dehydratase small subunit swivel" evidence="11">
    <location>
        <begin position="1"/>
        <end position="123"/>
    </location>
</feature>
<gene>
    <name evidence="10" type="primary">leuD</name>
    <name evidence="12" type="ORF">SAMN06273570_4450</name>
</gene>
<evidence type="ECO:0000256" key="1">
    <source>
        <dbReference type="ARBA" id="ARBA00000491"/>
    </source>
</evidence>
<accession>A0A286DMH7</accession>
<evidence type="ECO:0000256" key="5">
    <source>
        <dbReference type="ARBA" id="ARBA00011271"/>
    </source>
</evidence>
<name>A0A286DMH7_9GAMM</name>
<evidence type="ECO:0000256" key="10">
    <source>
        <dbReference type="HAMAP-Rule" id="MF_01031"/>
    </source>
</evidence>
<evidence type="ECO:0000259" key="11">
    <source>
        <dbReference type="Pfam" id="PF00694"/>
    </source>
</evidence>
<dbReference type="OrthoDB" id="9777465at2"/>
<dbReference type="PANTHER" id="PTHR43345">
    <property type="entry name" value="3-ISOPROPYLMALATE DEHYDRATASE SMALL SUBUNIT 2-RELATED-RELATED"/>
    <property type="match status" value="1"/>
</dbReference>
<evidence type="ECO:0000256" key="4">
    <source>
        <dbReference type="ARBA" id="ARBA00009845"/>
    </source>
</evidence>
<protein>
    <recommendedName>
        <fullName evidence="10">3-isopropylmalate dehydratase small subunit</fullName>
        <ecNumber evidence="10">4.2.1.33</ecNumber>
    </recommendedName>
    <alternativeName>
        <fullName evidence="10">Alpha-IPM isomerase</fullName>
        <shortName evidence="10">IPMI</shortName>
    </alternativeName>
    <alternativeName>
        <fullName evidence="10">Isopropylmalate isomerase</fullName>
    </alternativeName>
</protein>
<dbReference type="AlphaFoldDB" id="A0A286DMH7"/>
<dbReference type="GO" id="GO:0009098">
    <property type="term" value="P:L-leucine biosynthetic process"/>
    <property type="evidence" value="ECO:0007669"/>
    <property type="project" value="UniProtKB-UniRule"/>
</dbReference>
<comment type="similarity">
    <text evidence="4 10">Belongs to the LeuD family. LeuD type 1 subfamily.</text>
</comment>
<keyword evidence="9 10" id="KW-0100">Branched-chain amino acid biosynthesis</keyword>
<evidence type="ECO:0000313" key="13">
    <source>
        <dbReference type="Proteomes" id="UP000219271"/>
    </source>
</evidence>
<evidence type="ECO:0000256" key="2">
    <source>
        <dbReference type="ARBA" id="ARBA00002695"/>
    </source>
</evidence>
<evidence type="ECO:0000313" key="12">
    <source>
        <dbReference type="EMBL" id="SOD59819.1"/>
    </source>
</evidence>
<dbReference type="CDD" id="cd01577">
    <property type="entry name" value="IPMI_Swivel"/>
    <property type="match status" value="1"/>
</dbReference>
<dbReference type="Gene3D" id="3.20.19.10">
    <property type="entry name" value="Aconitase, domain 4"/>
    <property type="match status" value="1"/>
</dbReference>
<dbReference type="PANTHER" id="PTHR43345:SF5">
    <property type="entry name" value="3-ISOPROPYLMALATE DEHYDRATASE SMALL SUBUNIT"/>
    <property type="match status" value="1"/>
</dbReference>
<keyword evidence="6 10" id="KW-0432">Leucine biosynthesis</keyword>
<dbReference type="NCBIfam" id="TIGR00171">
    <property type="entry name" value="leuD"/>
    <property type="match status" value="1"/>
</dbReference>
<comment type="function">
    <text evidence="2 10">Catalyzes the isomerization between 2-isopropylmalate and 3-isopropylmalate, via the formation of 2-isopropylmaleate.</text>
</comment>
<keyword evidence="8 10" id="KW-0456">Lyase</keyword>
<dbReference type="InterPro" id="IPR004431">
    <property type="entry name" value="3-IsopropMal_deHydase_ssu"/>
</dbReference>
<dbReference type="SUPFAM" id="SSF52016">
    <property type="entry name" value="LeuD/IlvD-like"/>
    <property type="match status" value="1"/>
</dbReference>
<evidence type="ECO:0000256" key="7">
    <source>
        <dbReference type="ARBA" id="ARBA00022605"/>
    </source>
</evidence>
<dbReference type="HAMAP" id="MF_01031">
    <property type="entry name" value="LeuD_type1"/>
    <property type="match status" value="1"/>
</dbReference>
<dbReference type="UniPathway" id="UPA00048">
    <property type="reaction ID" value="UER00071"/>
</dbReference>
<evidence type="ECO:0000256" key="8">
    <source>
        <dbReference type="ARBA" id="ARBA00023239"/>
    </source>
</evidence>
<comment type="subunit">
    <text evidence="5 10">Heterodimer of LeuC and LeuD.</text>
</comment>
<comment type="pathway">
    <text evidence="3 10">Amino-acid biosynthesis; L-leucine biosynthesis; L-leucine from 3-methyl-2-oxobutanoate: step 2/4.</text>
</comment>
<dbReference type="InterPro" id="IPR033940">
    <property type="entry name" value="IPMI_Swivel"/>
</dbReference>
<dbReference type="InterPro" id="IPR015928">
    <property type="entry name" value="Aconitase/3IPM_dehydase_swvl"/>
</dbReference>
<evidence type="ECO:0000256" key="9">
    <source>
        <dbReference type="ARBA" id="ARBA00023304"/>
    </source>
</evidence>
<dbReference type="EMBL" id="OCMY01000002">
    <property type="protein sequence ID" value="SOD59819.1"/>
    <property type="molecule type" value="Genomic_DNA"/>
</dbReference>
<organism evidence="12 13">
    <name type="scientific">Candidatus Pantoea floridensis</name>
    <dbReference type="NCBI Taxonomy" id="1938870"/>
    <lineage>
        <taxon>Bacteria</taxon>
        <taxon>Pseudomonadati</taxon>
        <taxon>Pseudomonadota</taxon>
        <taxon>Gammaproteobacteria</taxon>
        <taxon>Enterobacterales</taxon>
        <taxon>Erwiniaceae</taxon>
        <taxon>Pantoea</taxon>
    </lineage>
</organism>
<dbReference type="GO" id="GO:0003861">
    <property type="term" value="F:3-isopropylmalate dehydratase activity"/>
    <property type="evidence" value="ECO:0007669"/>
    <property type="project" value="UniProtKB-UniRule"/>
</dbReference>
<keyword evidence="13" id="KW-1185">Reference proteome</keyword>
<evidence type="ECO:0000256" key="6">
    <source>
        <dbReference type="ARBA" id="ARBA00022430"/>
    </source>
</evidence>
<dbReference type="NCBIfam" id="NF002458">
    <property type="entry name" value="PRK01641.1"/>
    <property type="match status" value="1"/>
</dbReference>
<dbReference type="Pfam" id="PF00694">
    <property type="entry name" value="Aconitase_C"/>
    <property type="match status" value="1"/>
</dbReference>
<comment type="catalytic activity">
    <reaction evidence="1 10">
        <text>(2R,3S)-3-isopropylmalate = (2S)-2-isopropylmalate</text>
        <dbReference type="Rhea" id="RHEA:32287"/>
        <dbReference type="ChEBI" id="CHEBI:1178"/>
        <dbReference type="ChEBI" id="CHEBI:35121"/>
        <dbReference type="EC" id="4.2.1.33"/>
    </reaction>
</comment>
<dbReference type="GO" id="GO:0009316">
    <property type="term" value="C:3-isopropylmalate dehydratase complex"/>
    <property type="evidence" value="ECO:0007669"/>
    <property type="project" value="InterPro"/>
</dbReference>